<keyword evidence="2" id="KW-1185">Reference proteome</keyword>
<dbReference type="EMBL" id="BMAC01000056">
    <property type="protein sequence ID" value="GFP83049.1"/>
    <property type="molecule type" value="Genomic_DNA"/>
</dbReference>
<dbReference type="Proteomes" id="UP000653305">
    <property type="component" value="Unassembled WGS sequence"/>
</dbReference>
<organism evidence="1 2">
    <name type="scientific">Phtheirospermum japonicum</name>
    <dbReference type="NCBI Taxonomy" id="374723"/>
    <lineage>
        <taxon>Eukaryota</taxon>
        <taxon>Viridiplantae</taxon>
        <taxon>Streptophyta</taxon>
        <taxon>Embryophyta</taxon>
        <taxon>Tracheophyta</taxon>
        <taxon>Spermatophyta</taxon>
        <taxon>Magnoliopsida</taxon>
        <taxon>eudicotyledons</taxon>
        <taxon>Gunneridae</taxon>
        <taxon>Pentapetalae</taxon>
        <taxon>asterids</taxon>
        <taxon>lamiids</taxon>
        <taxon>Lamiales</taxon>
        <taxon>Orobanchaceae</taxon>
        <taxon>Orobanchaceae incertae sedis</taxon>
        <taxon>Phtheirospermum</taxon>
    </lineage>
</organism>
<evidence type="ECO:0000313" key="1">
    <source>
        <dbReference type="EMBL" id="GFP83049.1"/>
    </source>
</evidence>
<accession>A0A830BCT5</accession>
<gene>
    <name evidence="1" type="ORF">PHJA_000448000</name>
</gene>
<protein>
    <submittedName>
        <fullName evidence="1">Uncharacterized protein</fullName>
    </submittedName>
</protein>
<evidence type="ECO:0000313" key="2">
    <source>
        <dbReference type="Proteomes" id="UP000653305"/>
    </source>
</evidence>
<dbReference type="Pfam" id="PF14009">
    <property type="entry name" value="PADRE"/>
    <property type="match status" value="1"/>
</dbReference>
<comment type="caution">
    <text evidence="1">The sequence shown here is derived from an EMBL/GenBank/DDBJ whole genome shotgun (WGS) entry which is preliminary data.</text>
</comment>
<dbReference type="PANTHER" id="PTHR33052">
    <property type="entry name" value="DUF4228 DOMAIN PROTEIN-RELATED"/>
    <property type="match status" value="1"/>
</dbReference>
<sequence>MGAVRCFQLHRRRGSSSSIAIIRLIKSDGVVEIYERPITASEVMKEHPKHMVCRSDSFYIGQKTAALSHHDRLSPGQNYFLLPANFFQSALSFASFLRCPRSSSSDFQLEKTPSGGLRIKVTEDMIIQHHKQQVEKAQRIVRICTTPQLRKDYDLLVGRRGHWKPKLDTIAEKRMKKMKSLLLVK</sequence>
<dbReference type="OrthoDB" id="652082at2759"/>
<proteinExistence type="predicted"/>
<reference evidence="1" key="1">
    <citation type="submission" date="2020-07" db="EMBL/GenBank/DDBJ databases">
        <title>Ethylene signaling mediates host invasion by parasitic plants.</title>
        <authorList>
            <person name="Yoshida S."/>
        </authorList>
    </citation>
    <scope>NUCLEOTIDE SEQUENCE</scope>
    <source>
        <strain evidence="1">Okayama</strain>
    </source>
</reference>
<name>A0A830BCT5_9LAMI</name>
<dbReference type="AlphaFoldDB" id="A0A830BCT5"/>
<dbReference type="InterPro" id="IPR025322">
    <property type="entry name" value="PADRE_dom"/>
</dbReference>